<evidence type="ECO:0000313" key="2">
    <source>
        <dbReference type="EMBL" id="EEV16574.1"/>
    </source>
</evidence>
<dbReference type="RefSeq" id="WP_005872769.1">
    <property type="nucleotide sequence ID" value="NZ_ACYG01000030.1"/>
</dbReference>
<protein>
    <submittedName>
        <fullName evidence="2">Uncharacterized protein</fullName>
    </submittedName>
</protein>
<accession>C8PKG5</accession>
<dbReference type="eggNOG" id="ENOG5032IPY">
    <property type="taxonomic scope" value="Bacteria"/>
</dbReference>
<keyword evidence="3" id="KW-1185">Reference proteome</keyword>
<feature type="transmembrane region" description="Helical" evidence="1">
    <location>
        <begin position="402"/>
        <end position="421"/>
    </location>
</feature>
<organism evidence="2 3">
    <name type="scientific">Campylobacter gracilis RM3268</name>
    <dbReference type="NCBI Taxonomy" id="553220"/>
    <lineage>
        <taxon>Bacteria</taxon>
        <taxon>Pseudomonadati</taxon>
        <taxon>Campylobacterota</taxon>
        <taxon>Epsilonproteobacteria</taxon>
        <taxon>Campylobacterales</taxon>
        <taxon>Campylobacteraceae</taxon>
        <taxon>Campylobacter</taxon>
    </lineage>
</organism>
<proteinExistence type="predicted"/>
<sequence>MFEGNFTYKDLKLVDDEIDALSNFKNLNKQWCHAHNINKIIDKFKHKISIGWGIECIENLLTKCIKYENKIDKIRSYVKDIMDNKYNLLSEESKKDIDEIYISLTYLKENGINSISIYTIKKLSTDYEKILRILKTQKEIAKKSIKTIDIEDKKKLYTKFLKNESEIYRIYNNLPDKFIKDKKTYISHVSNSMLSDAKEIIAKGIKYKIFSVLNFVVFGALLCIPYFLELRRVPEISIGSIPISLVAVFAIAVFLTLYFCILVFLQNYFLFRCWYESKNKIKYCFIGVDFVAILLMALFPLIYYILNLSYSSHRCLNDIGCLFGRCLGLHAILLVYFFCKFWWDNKDELSNIFLAAFLIFISDLLILIAIYFNYADEYILIVVSMAILSFLIRLLQISRQFAYRVLLFVLSFMALVFLLFASNSGFFVRVVGLANYQTDFDIKKENIPEYVNLENINKCKNTQDKDINFIKYTCISDEMPSSTVKFKNILVKVKSDGRYWLEVVAKDQNKSKINDYRFWISEKNIIN</sequence>
<keyword evidence="1" id="KW-1133">Transmembrane helix</keyword>
<comment type="caution">
    <text evidence="2">The sequence shown here is derived from an EMBL/GenBank/DDBJ whole genome shotgun (WGS) entry which is preliminary data.</text>
</comment>
<name>C8PKG5_9BACT</name>
<dbReference type="EMBL" id="ACYG01000030">
    <property type="protein sequence ID" value="EEV16574.1"/>
    <property type="molecule type" value="Genomic_DNA"/>
</dbReference>
<keyword evidence="1" id="KW-0472">Membrane</keyword>
<dbReference type="OrthoDB" id="5359963at2"/>
<dbReference type="AlphaFoldDB" id="C8PKG5"/>
<dbReference type="Proteomes" id="UP000005709">
    <property type="component" value="Unassembled WGS sequence"/>
</dbReference>
<feature type="transmembrane region" description="Helical" evidence="1">
    <location>
        <begin position="378"/>
        <end position="395"/>
    </location>
</feature>
<gene>
    <name evidence="2" type="ORF">CAMGR0001_0186</name>
</gene>
<feature type="transmembrane region" description="Helical" evidence="1">
    <location>
        <begin position="351"/>
        <end position="372"/>
    </location>
</feature>
<evidence type="ECO:0000313" key="3">
    <source>
        <dbReference type="Proteomes" id="UP000005709"/>
    </source>
</evidence>
<feature type="transmembrane region" description="Helical" evidence="1">
    <location>
        <begin position="283"/>
        <end position="306"/>
    </location>
</feature>
<feature type="transmembrane region" description="Helical" evidence="1">
    <location>
        <begin position="322"/>
        <end position="339"/>
    </location>
</feature>
<reference evidence="2 3" key="1">
    <citation type="submission" date="2009-07" db="EMBL/GenBank/DDBJ databases">
        <authorList>
            <person name="Madupu R."/>
            <person name="Sebastian Y."/>
            <person name="Durkin A.S."/>
            <person name="Torralba M."/>
            <person name="Methe B."/>
            <person name="Sutton G.G."/>
            <person name="Strausberg R.L."/>
            <person name="Nelson K.E."/>
        </authorList>
    </citation>
    <scope>NUCLEOTIDE SEQUENCE [LARGE SCALE GENOMIC DNA]</scope>
    <source>
        <strain evidence="2 3">RM3268</strain>
    </source>
</reference>
<feature type="transmembrane region" description="Helical" evidence="1">
    <location>
        <begin position="209"/>
        <end position="228"/>
    </location>
</feature>
<dbReference type="STRING" id="824.CGRAC_2121"/>
<evidence type="ECO:0000256" key="1">
    <source>
        <dbReference type="SAM" id="Phobius"/>
    </source>
</evidence>
<keyword evidence="1" id="KW-0812">Transmembrane</keyword>
<feature type="transmembrane region" description="Helical" evidence="1">
    <location>
        <begin position="240"/>
        <end position="271"/>
    </location>
</feature>